<evidence type="ECO:0008006" key="5">
    <source>
        <dbReference type="Google" id="ProtNLM"/>
    </source>
</evidence>
<keyword evidence="2" id="KW-1133">Transmembrane helix</keyword>
<dbReference type="Proteomes" id="UP000016462">
    <property type="component" value="Unassembled WGS sequence"/>
</dbReference>
<dbReference type="EMBL" id="ASHR01000026">
    <property type="protein sequence ID" value="ERG64036.1"/>
    <property type="molecule type" value="Genomic_DNA"/>
</dbReference>
<keyword evidence="4" id="KW-1185">Reference proteome</keyword>
<gene>
    <name evidence="3" type="ORF">L332_06135</name>
</gene>
<dbReference type="RefSeq" id="WP_021010702.1">
    <property type="nucleotide sequence ID" value="NZ_ASHR01000026.1"/>
</dbReference>
<evidence type="ECO:0000313" key="4">
    <source>
        <dbReference type="Proteomes" id="UP000016462"/>
    </source>
</evidence>
<accession>U1MQ20</accession>
<feature type="region of interest" description="Disordered" evidence="1">
    <location>
        <begin position="1"/>
        <end position="28"/>
    </location>
</feature>
<evidence type="ECO:0000256" key="1">
    <source>
        <dbReference type="SAM" id="MobiDB-lite"/>
    </source>
</evidence>
<evidence type="ECO:0000256" key="2">
    <source>
        <dbReference type="SAM" id="Phobius"/>
    </source>
</evidence>
<reference evidence="3 4" key="1">
    <citation type="journal article" date="2013" name="Genome Announc.">
        <title>First draft genome sequence from a member of the genus agrococcus, isolated from modern microbialites.</title>
        <authorList>
            <person name="White R.A.III."/>
            <person name="Grassa C.J."/>
            <person name="Suttle C.A."/>
        </authorList>
    </citation>
    <scope>NUCLEOTIDE SEQUENCE [LARGE SCALE GENOMIC DNA]</scope>
    <source>
        <strain evidence="3 4">RW1</strain>
    </source>
</reference>
<keyword evidence="2" id="KW-0472">Membrane</keyword>
<feature type="transmembrane region" description="Helical" evidence="2">
    <location>
        <begin position="75"/>
        <end position="98"/>
    </location>
</feature>
<name>U1MQ20_9MICO</name>
<proteinExistence type="predicted"/>
<protein>
    <recommendedName>
        <fullName evidence="5">Multidrug ABC transporter ATPase</fullName>
    </recommendedName>
</protein>
<sequence length="104" mass="11160">MPKASSNPTQRPRKRAPQPQAPAPRSPRDTVERVLAFLVVAFAVIAVLGFAGSMLHVGLRDSVELFAGVAWQYAYWLPLIALPLAIVCLVTLVIVSAAGKARGR</sequence>
<keyword evidence="2" id="KW-0812">Transmembrane</keyword>
<dbReference type="AlphaFoldDB" id="U1MQ20"/>
<feature type="transmembrane region" description="Helical" evidence="2">
    <location>
        <begin position="34"/>
        <end position="55"/>
    </location>
</feature>
<comment type="caution">
    <text evidence="3">The sequence shown here is derived from an EMBL/GenBank/DDBJ whole genome shotgun (WGS) entry which is preliminary data.</text>
</comment>
<dbReference type="OrthoDB" id="5123887at2"/>
<organism evidence="3 4">
    <name type="scientific">Agrococcus pavilionensis RW1</name>
    <dbReference type="NCBI Taxonomy" id="1330458"/>
    <lineage>
        <taxon>Bacteria</taxon>
        <taxon>Bacillati</taxon>
        <taxon>Actinomycetota</taxon>
        <taxon>Actinomycetes</taxon>
        <taxon>Micrococcales</taxon>
        <taxon>Microbacteriaceae</taxon>
        <taxon>Agrococcus</taxon>
    </lineage>
</organism>
<evidence type="ECO:0000313" key="3">
    <source>
        <dbReference type="EMBL" id="ERG64036.1"/>
    </source>
</evidence>